<dbReference type="EMBL" id="VSFF01000005">
    <property type="protein sequence ID" value="TYC15430.1"/>
    <property type="molecule type" value="Genomic_DNA"/>
</dbReference>
<dbReference type="OrthoDB" id="3478846at2"/>
<dbReference type="AlphaFoldDB" id="A0A5D0UCC4"/>
<evidence type="ECO:0000313" key="3">
    <source>
        <dbReference type="Proteomes" id="UP000322634"/>
    </source>
</evidence>
<feature type="region of interest" description="Disordered" evidence="1">
    <location>
        <begin position="26"/>
        <end position="47"/>
    </location>
</feature>
<reference evidence="2 3" key="1">
    <citation type="submission" date="2019-08" db="EMBL/GenBank/DDBJ databases">
        <title>Actinomadura sp. nov. CYP1-5 isolated from mountain soil.</title>
        <authorList>
            <person name="Songsumanus A."/>
            <person name="Kuncharoen N."/>
            <person name="Kudo T."/>
            <person name="Yuki M."/>
            <person name="Igarashi Y."/>
            <person name="Tanasupawat S."/>
        </authorList>
    </citation>
    <scope>NUCLEOTIDE SEQUENCE [LARGE SCALE GENOMIC DNA]</scope>
    <source>
        <strain evidence="2 3">GKU157</strain>
    </source>
</reference>
<accession>A0A5D0UCC4</accession>
<organism evidence="2 3">
    <name type="scientific">Actinomadura syzygii</name>
    <dbReference type="NCBI Taxonomy" id="1427538"/>
    <lineage>
        <taxon>Bacteria</taxon>
        <taxon>Bacillati</taxon>
        <taxon>Actinomycetota</taxon>
        <taxon>Actinomycetes</taxon>
        <taxon>Streptosporangiales</taxon>
        <taxon>Thermomonosporaceae</taxon>
        <taxon>Actinomadura</taxon>
    </lineage>
</organism>
<sequence>MTQPYGRLDPLYDAVRARAPKVDAACVHPTPQTQPEMKGEPEDAVPTPYMRVGFGPIAPRRVIWDDDLGAYLWATGPDAGARLGSDPEQAADRIARTLGAPVDPAPAAE</sequence>
<dbReference type="Proteomes" id="UP000322634">
    <property type="component" value="Unassembled WGS sequence"/>
</dbReference>
<gene>
    <name evidence="2" type="ORF">FXF65_15330</name>
</gene>
<evidence type="ECO:0000256" key="1">
    <source>
        <dbReference type="SAM" id="MobiDB-lite"/>
    </source>
</evidence>
<comment type="caution">
    <text evidence="2">The sequence shown here is derived from an EMBL/GenBank/DDBJ whole genome shotgun (WGS) entry which is preliminary data.</text>
</comment>
<proteinExistence type="predicted"/>
<keyword evidence="3" id="KW-1185">Reference proteome</keyword>
<dbReference type="RefSeq" id="WP_148350571.1">
    <property type="nucleotide sequence ID" value="NZ_JBHSBF010000027.1"/>
</dbReference>
<name>A0A5D0UCC4_9ACTN</name>
<evidence type="ECO:0000313" key="2">
    <source>
        <dbReference type="EMBL" id="TYC15430.1"/>
    </source>
</evidence>
<protein>
    <submittedName>
        <fullName evidence="2">Uncharacterized protein</fullName>
    </submittedName>
</protein>